<protein>
    <submittedName>
        <fullName evidence="2">Uncharacterized protein</fullName>
    </submittedName>
</protein>
<proteinExistence type="predicted"/>
<dbReference type="SUPFAM" id="SSF52540">
    <property type="entry name" value="P-loop containing nucleoside triphosphate hydrolases"/>
    <property type="match status" value="1"/>
</dbReference>
<name>A0AAN8W6G2_9MAGN</name>
<dbReference type="Proteomes" id="UP001370490">
    <property type="component" value="Unassembled WGS sequence"/>
</dbReference>
<evidence type="ECO:0000313" key="3">
    <source>
        <dbReference type="Proteomes" id="UP001370490"/>
    </source>
</evidence>
<dbReference type="PANTHER" id="PTHR31722:SF71">
    <property type="entry name" value="GENOME ASSEMBLY, CHROMOSOME: A05"/>
    <property type="match status" value="1"/>
</dbReference>
<evidence type="ECO:0000313" key="2">
    <source>
        <dbReference type="EMBL" id="KAK6946120.1"/>
    </source>
</evidence>
<dbReference type="Gene3D" id="3.40.50.300">
    <property type="entry name" value="P-loop containing nucleotide triphosphate hydrolases"/>
    <property type="match status" value="1"/>
</dbReference>
<evidence type="ECO:0000256" key="1">
    <source>
        <dbReference type="SAM" id="MobiDB-lite"/>
    </source>
</evidence>
<feature type="compositionally biased region" description="Basic and acidic residues" evidence="1">
    <location>
        <begin position="10"/>
        <end position="29"/>
    </location>
</feature>
<dbReference type="AlphaFoldDB" id="A0AAN8W6G2"/>
<gene>
    <name evidence="2" type="ORF">RJ641_013664</name>
</gene>
<reference evidence="2 3" key="1">
    <citation type="submission" date="2023-12" db="EMBL/GenBank/DDBJ databases">
        <title>A high-quality genome assembly for Dillenia turbinata (Dilleniales).</title>
        <authorList>
            <person name="Chanderbali A."/>
        </authorList>
    </citation>
    <scope>NUCLEOTIDE SEQUENCE [LARGE SCALE GENOMIC DNA]</scope>
    <source>
        <strain evidence="2">LSX21</strain>
        <tissue evidence="2">Leaf</tissue>
    </source>
</reference>
<dbReference type="InterPro" id="IPR027417">
    <property type="entry name" value="P-loop_NTPase"/>
</dbReference>
<sequence>MDKTEDEDSNKEIADDSHRKSQNIEDHVRSRSWNGGDGTCGREQMAALFLSQTTPRYPYLRLDGTMSIGKGQLLVNRFNDLSKAAARVWRDGQKKRVYIYIFLSSGTIEEKVFQHQMSKEGLQKVIQQEQADNHKAQILIFVLPPRFGFVPSSSVWMQFMASLDSIINCRFKIASFSFVFVSFVLTNQDDGKLAPIESTVITPNTEGKENQPYLPAKLNAKTFPFRQHRQSFPTLFQVKLLFEVCSHLACLNMFNNDQQGIYTPRISFSHDFVDTQQAIKQETGSREAPASSDFEFRVKGYSMMSADELFSKGKLLPLKENCTKMTLRDELLVDDGSEGMSPRLPKGTSGWWKERLGLKRAHIASKKTGKSDEHLEKIIKGKKHLFVQEEMHNVITKN</sequence>
<keyword evidence="3" id="KW-1185">Reference proteome</keyword>
<accession>A0AAN8W6G2</accession>
<organism evidence="2 3">
    <name type="scientific">Dillenia turbinata</name>
    <dbReference type="NCBI Taxonomy" id="194707"/>
    <lineage>
        <taxon>Eukaryota</taxon>
        <taxon>Viridiplantae</taxon>
        <taxon>Streptophyta</taxon>
        <taxon>Embryophyta</taxon>
        <taxon>Tracheophyta</taxon>
        <taxon>Spermatophyta</taxon>
        <taxon>Magnoliopsida</taxon>
        <taxon>eudicotyledons</taxon>
        <taxon>Gunneridae</taxon>
        <taxon>Pentapetalae</taxon>
        <taxon>Dilleniales</taxon>
        <taxon>Dilleniaceae</taxon>
        <taxon>Dillenia</taxon>
    </lineage>
</organism>
<dbReference type="Gene3D" id="1.20.120.850">
    <property type="entry name" value="SWI2/SNF2 ATPases, N-terminal domain"/>
    <property type="match status" value="1"/>
</dbReference>
<dbReference type="PANTHER" id="PTHR31722">
    <property type="entry name" value="OS06G0675200 PROTEIN"/>
    <property type="match status" value="1"/>
</dbReference>
<feature type="region of interest" description="Disordered" evidence="1">
    <location>
        <begin position="1"/>
        <end position="37"/>
    </location>
</feature>
<comment type="caution">
    <text evidence="2">The sequence shown here is derived from an EMBL/GenBank/DDBJ whole genome shotgun (WGS) entry which is preliminary data.</text>
</comment>
<dbReference type="EMBL" id="JBAMMX010000002">
    <property type="protein sequence ID" value="KAK6946120.1"/>
    <property type="molecule type" value="Genomic_DNA"/>
</dbReference>